<dbReference type="PRINTS" id="PR00032">
    <property type="entry name" value="HTHARAC"/>
</dbReference>
<dbReference type="InterPro" id="IPR018060">
    <property type="entry name" value="HTH_AraC"/>
</dbReference>
<dbReference type="EMBL" id="BX294141">
    <property type="protein sequence ID" value="CAD78387.1"/>
    <property type="molecule type" value="Genomic_DNA"/>
</dbReference>
<dbReference type="InterPro" id="IPR035965">
    <property type="entry name" value="PAS-like_dom_sf"/>
</dbReference>
<dbReference type="Pfam" id="PF12833">
    <property type="entry name" value="HTH_18"/>
    <property type="match status" value="1"/>
</dbReference>
<evidence type="ECO:0000256" key="2">
    <source>
        <dbReference type="ARBA" id="ARBA00023125"/>
    </source>
</evidence>
<dbReference type="HOGENOM" id="CLU_077604_0_0_0"/>
<dbReference type="SMART" id="SM00342">
    <property type="entry name" value="HTH_ARAC"/>
    <property type="match status" value="1"/>
</dbReference>
<proteinExistence type="predicted"/>
<reference evidence="5 6" key="1">
    <citation type="journal article" date="2003" name="Proc. Natl. Acad. Sci. U.S.A.">
        <title>Complete genome sequence of the marine planctomycete Pirellula sp. strain 1.</title>
        <authorList>
            <person name="Gloeckner F.O."/>
            <person name="Kube M."/>
            <person name="Bauer M."/>
            <person name="Teeling H."/>
            <person name="Lombardot T."/>
            <person name="Ludwig W."/>
            <person name="Gade D."/>
            <person name="Beck A."/>
            <person name="Borzym K."/>
            <person name="Heitmann K."/>
            <person name="Rabus R."/>
            <person name="Schlesner H."/>
            <person name="Amann R."/>
            <person name="Reinhardt R."/>
        </authorList>
    </citation>
    <scope>NUCLEOTIDE SEQUENCE [LARGE SCALE GENOMIC DNA]</scope>
    <source>
        <strain evidence="6">DSM 10527 / NCIMB 13988 / SH1</strain>
    </source>
</reference>
<keyword evidence="3" id="KW-0804">Transcription</keyword>
<dbReference type="Gene3D" id="1.10.10.60">
    <property type="entry name" value="Homeodomain-like"/>
    <property type="match status" value="1"/>
</dbReference>
<dbReference type="eggNOG" id="COG2207">
    <property type="taxonomic scope" value="Bacteria"/>
</dbReference>
<dbReference type="Pfam" id="PF08448">
    <property type="entry name" value="PAS_4"/>
    <property type="match status" value="1"/>
</dbReference>
<dbReference type="GO" id="GO:0006355">
    <property type="term" value="P:regulation of DNA-templated transcription"/>
    <property type="evidence" value="ECO:0000318"/>
    <property type="project" value="GO_Central"/>
</dbReference>
<name>Q7UGE2_RHOBA</name>
<dbReference type="PROSITE" id="PS00041">
    <property type="entry name" value="HTH_ARAC_FAMILY_1"/>
    <property type="match status" value="1"/>
</dbReference>
<dbReference type="OrthoDB" id="273555at2"/>
<dbReference type="FunCoup" id="Q7UGE2">
    <property type="interactions" value="28"/>
</dbReference>
<evidence type="ECO:0000259" key="4">
    <source>
        <dbReference type="PROSITE" id="PS01124"/>
    </source>
</evidence>
<dbReference type="InterPro" id="IPR050204">
    <property type="entry name" value="AraC_XylS_family_regulators"/>
</dbReference>
<dbReference type="GO" id="GO:0000976">
    <property type="term" value="F:transcription cis-regulatory region binding"/>
    <property type="evidence" value="ECO:0000318"/>
    <property type="project" value="GO_Central"/>
</dbReference>
<keyword evidence="6" id="KW-1185">Reference proteome</keyword>
<evidence type="ECO:0000313" key="6">
    <source>
        <dbReference type="Proteomes" id="UP000001025"/>
    </source>
</evidence>
<gene>
    <name evidence="5" type="ordered locus">RB5275</name>
</gene>
<dbReference type="KEGG" id="rba:RB5275"/>
<keyword evidence="1" id="KW-0805">Transcription regulation</keyword>
<dbReference type="SUPFAM" id="SSF46689">
    <property type="entry name" value="Homeodomain-like"/>
    <property type="match status" value="1"/>
</dbReference>
<evidence type="ECO:0000256" key="1">
    <source>
        <dbReference type="ARBA" id="ARBA00023015"/>
    </source>
</evidence>
<dbReference type="InterPro" id="IPR013656">
    <property type="entry name" value="PAS_4"/>
</dbReference>
<dbReference type="InParanoid" id="Q7UGE2"/>
<dbReference type="GO" id="GO:0003700">
    <property type="term" value="F:DNA-binding transcription factor activity"/>
    <property type="evidence" value="ECO:0000318"/>
    <property type="project" value="GO_Central"/>
</dbReference>
<dbReference type="AlphaFoldDB" id="Q7UGE2"/>
<dbReference type="PANTHER" id="PTHR46796">
    <property type="entry name" value="HTH-TYPE TRANSCRIPTIONAL ACTIVATOR RHAS-RELATED"/>
    <property type="match status" value="1"/>
</dbReference>
<dbReference type="Proteomes" id="UP000001025">
    <property type="component" value="Chromosome"/>
</dbReference>
<dbReference type="PANTHER" id="PTHR46796:SF13">
    <property type="entry name" value="HTH-TYPE TRANSCRIPTIONAL ACTIVATOR RHAS"/>
    <property type="match status" value="1"/>
</dbReference>
<sequence>MLRWAKLSCPSLDNRLENAHNPIMPLNSLPDQLFELLAEPFTAERLFDGLHDTVYFIKNAEGQYVVVNETLVQRCGLKQKSQLIGRTSEQILRAPFGANFTAQDKAVLQSGKALEAQLELHLYASRDVGWCLTNKYPLRGRDGNSVGVVGISRDLGRPNKSSDDYQSVAKAVAFAERNRDKRTSVTDMAEVANLSRFQLDRRMRIAFGLNTGQWLVKQRIDFACEHLETTDMPIVDIAHEAGYADQSAFTRQFRRATGMSPSHYRKAKQDNEL</sequence>
<dbReference type="InterPro" id="IPR020449">
    <property type="entry name" value="Tscrpt_reg_AraC-type_HTH"/>
</dbReference>
<dbReference type="Gene3D" id="3.30.450.20">
    <property type="entry name" value="PAS domain"/>
    <property type="match status" value="1"/>
</dbReference>
<dbReference type="InterPro" id="IPR018062">
    <property type="entry name" value="HTH_AraC-typ_CS"/>
</dbReference>
<evidence type="ECO:0000313" key="5">
    <source>
        <dbReference type="EMBL" id="CAD78387.1"/>
    </source>
</evidence>
<dbReference type="InterPro" id="IPR009057">
    <property type="entry name" value="Homeodomain-like_sf"/>
</dbReference>
<feature type="domain" description="HTH araC/xylS-type" evidence="4">
    <location>
        <begin position="169"/>
        <end position="267"/>
    </location>
</feature>
<accession>Q7UGE2</accession>
<organism evidence="5 6">
    <name type="scientific">Rhodopirellula baltica (strain DSM 10527 / NCIMB 13988 / SH1)</name>
    <dbReference type="NCBI Taxonomy" id="243090"/>
    <lineage>
        <taxon>Bacteria</taxon>
        <taxon>Pseudomonadati</taxon>
        <taxon>Planctomycetota</taxon>
        <taxon>Planctomycetia</taxon>
        <taxon>Pirellulales</taxon>
        <taxon>Pirellulaceae</taxon>
        <taxon>Rhodopirellula</taxon>
    </lineage>
</organism>
<evidence type="ECO:0000256" key="3">
    <source>
        <dbReference type="ARBA" id="ARBA00023163"/>
    </source>
</evidence>
<dbReference type="PATRIC" id="fig|243090.15.peg.2527"/>
<dbReference type="PROSITE" id="PS01124">
    <property type="entry name" value="HTH_ARAC_FAMILY_2"/>
    <property type="match status" value="1"/>
</dbReference>
<protein>
    <submittedName>
        <fullName evidence="5">Probable transcription regulator</fullName>
    </submittedName>
</protein>
<dbReference type="EnsemblBacteria" id="CAD78387">
    <property type="protein sequence ID" value="CAD78387"/>
    <property type="gene ID" value="RB5275"/>
</dbReference>
<dbReference type="STRING" id="243090.RB5275"/>
<keyword evidence="2" id="KW-0238">DNA-binding</keyword>
<dbReference type="SUPFAM" id="SSF55785">
    <property type="entry name" value="PYP-like sensor domain (PAS domain)"/>
    <property type="match status" value="1"/>
</dbReference>